<evidence type="ECO:0000313" key="1">
    <source>
        <dbReference type="Proteomes" id="UP000887569"/>
    </source>
</evidence>
<dbReference type="WBParaSite" id="PgB20_g042_t01">
    <property type="protein sequence ID" value="PgB20_g042_t01"/>
    <property type="gene ID" value="PgB20_g042"/>
</dbReference>
<protein>
    <submittedName>
        <fullName evidence="2">Uncharacterized protein</fullName>
    </submittedName>
</protein>
<keyword evidence="1" id="KW-1185">Reference proteome</keyword>
<organism evidence="1 2">
    <name type="scientific">Parascaris univalens</name>
    <name type="common">Nematode worm</name>
    <dbReference type="NCBI Taxonomy" id="6257"/>
    <lineage>
        <taxon>Eukaryota</taxon>
        <taxon>Metazoa</taxon>
        <taxon>Ecdysozoa</taxon>
        <taxon>Nematoda</taxon>
        <taxon>Chromadorea</taxon>
        <taxon>Rhabditida</taxon>
        <taxon>Spirurina</taxon>
        <taxon>Ascaridomorpha</taxon>
        <taxon>Ascaridoidea</taxon>
        <taxon>Ascarididae</taxon>
        <taxon>Parascaris</taxon>
    </lineage>
</organism>
<proteinExistence type="predicted"/>
<name>A0A914ZU54_PARUN</name>
<dbReference type="AlphaFoldDB" id="A0A914ZU54"/>
<reference evidence="2" key="1">
    <citation type="submission" date="2022-11" db="UniProtKB">
        <authorList>
            <consortium name="WormBaseParasite"/>
        </authorList>
    </citation>
    <scope>IDENTIFICATION</scope>
</reference>
<evidence type="ECO:0000313" key="2">
    <source>
        <dbReference type="WBParaSite" id="PgB20_g042_t01"/>
    </source>
</evidence>
<sequence length="112" mass="13280">IYTAYYLKFYYELLNTMAGTSLHSHSVQTDELLSFVTVPNYEIGMQVTDSSKEFYYRLDVEKCFRHQLSSPLRRLSGWWVCRSIYWHEKLHAVEFQLPQACCFKNDFSAMLG</sequence>
<dbReference type="Proteomes" id="UP000887569">
    <property type="component" value="Unplaced"/>
</dbReference>
<accession>A0A914ZU54</accession>